<keyword evidence="2" id="KW-1185">Reference proteome</keyword>
<evidence type="ECO:0000313" key="2">
    <source>
        <dbReference type="Proteomes" id="UP000233551"/>
    </source>
</evidence>
<organism evidence="1 2">
    <name type="scientific">Punica granatum</name>
    <name type="common">Pomegranate</name>
    <dbReference type="NCBI Taxonomy" id="22663"/>
    <lineage>
        <taxon>Eukaryota</taxon>
        <taxon>Viridiplantae</taxon>
        <taxon>Streptophyta</taxon>
        <taxon>Embryophyta</taxon>
        <taxon>Tracheophyta</taxon>
        <taxon>Spermatophyta</taxon>
        <taxon>Magnoliopsida</taxon>
        <taxon>eudicotyledons</taxon>
        <taxon>Gunneridae</taxon>
        <taxon>Pentapetalae</taxon>
        <taxon>rosids</taxon>
        <taxon>malvids</taxon>
        <taxon>Myrtales</taxon>
        <taxon>Lythraceae</taxon>
        <taxon>Punica</taxon>
    </lineage>
</organism>
<comment type="caution">
    <text evidence="1">The sequence shown here is derived from an EMBL/GenBank/DDBJ whole genome shotgun (WGS) entry which is preliminary data.</text>
</comment>
<dbReference type="Proteomes" id="UP000233551">
    <property type="component" value="Unassembled WGS sequence"/>
</dbReference>
<evidence type="ECO:0000313" key="1">
    <source>
        <dbReference type="EMBL" id="PKI26094.1"/>
    </source>
</evidence>
<accession>A0A2I0HFD9</accession>
<proteinExistence type="predicted"/>
<dbReference type="AlphaFoldDB" id="A0A2I0HFD9"/>
<gene>
    <name evidence="1" type="ORF">CRG98_049217</name>
</gene>
<feature type="non-terminal residue" evidence="1">
    <location>
        <position position="65"/>
    </location>
</feature>
<name>A0A2I0HFD9_PUNGR</name>
<reference evidence="1 2" key="1">
    <citation type="submission" date="2017-11" db="EMBL/GenBank/DDBJ databases">
        <title>De-novo sequencing of pomegranate (Punica granatum L.) genome.</title>
        <authorList>
            <person name="Akparov Z."/>
            <person name="Amiraslanov A."/>
            <person name="Hajiyeva S."/>
            <person name="Abbasov M."/>
            <person name="Kaur K."/>
            <person name="Hamwieh A."/>
            <person name="Solovyev V."/>
            <person name="Salamov A."/>
            <person name="Braich B."/>
            <person name="Kosarev P."/>
            <person name="Mahmoud A."/>
            <person name="Hajiyev E."/>
            <person name="Babayeva S."/>
            <person name="Izzatullayeva V."/>
            <person name="Mammadov A."/>
            <person name="Mammadov A."/>
            <person name="Sharifova S."/>
            <person name="Ojaghi J."/>
            <person name="Eynullazada K."/>
            <person name="Bayramov B."/>
            <person name="Abdulazimova A."/>
            <person name="Shahmuradov I."/>
        </authorList>
    </citation>
    <scope>NUCLEOTIDE SEQUENCE [LARGE SCALE GENOMIC DNA]</scope>
    <source>
        <strain evidence="2">cv. AG2017</strain>
        <tissue evidence="1">Leaf</tissue>
    </source>
</reference>
<dbReference type="EMBL" id="PGOL01037026">
    <property type="protein sequence ID" value="PKI26094.1"/>
    <property type="molecule type" value="Genomic_DNA"/>
</dbReference>
<protein>
    <submittedName>
        <fullName evidence="1">Uncharacterized protein</fullName>
    </submittedName>
</protein>
<dbReference type="STRING" id="22663.A0A2I0HFD9"/>
<sequence>MKERIEDLTMNIGVWTIAGKRYRSTGGGDEELRRGQKALADFSQLVGQFMYSDAIPSLGWLDMIN</sequence>